<proteinExistence type="predicted"/>
<comment type="caution">
    <text evidence="2">The sequence shown here is derived from an EMBL/GenBank/DDBJ whole genome shotgun (WGS) entry which is preliminary data.</text>
</comment>
<gene>
    <name evidence="2" type="ORF">AN964_14135</name>
</gene>
<keyword evidence="3" id="KW-1185">Reference proteome</keyword>
<keyword evidence="1" id="KW-0472">Membrane</keyword>
<name>A0A0Q3TKK9_9BACI</name>
<dbReference type="EMBL" id="LJJC01000004">
    <property type="protein sequence ID" value="KQL54520.1"/>
    <property type="molecule type" value="Genomic_DNA"/>
</dbReference>
<feature type="transmembrane region" description="Helical" evidence="1">
    <location>
        <begin position="46"/>
        <end position="65"/>
    </location>
</feature>
<evidence type="ECO:0000313" key="2">
    <source>
        <dbReference type="EMBL" id="KQL54520.1"/>
    </source>
</evidence>
<sequence>MNIDWTPLFGEVNGLALKLFILIIILIIFATLFSLVIKLTNLPKMFIRPTIGVSLLLGLFTWAKYFL</sequence>
<dbReference type="AlphaFoldDB" id="A0A0Q3TKK9"/>
<protein>
    <submittedName>
        <fullName evidence="2">Uncharacterized protein</fullName>
    </submittedName>
</protein>
<reference evidence="2 3" key="1">
    <citation type="submission" date="2015-09" db="EMBL/GenBank/DDBJ databases">
        <title>Genome sequencing project for genomic taxonomy and phylogenomics of Bacillus-like bacteria.</title>
        <authorList>
            <person name="Liu B."/>
            <person name="Wang J."/>
            <person name="Zhu Y."/>
            <person name="Liu G."/>
            <person name="Chen Q."/>
            <person name="Chen Z."/>
            <person name="Lan J."/>
            <person name="Che J."/>
            <person name="Ge C."/>
            <person name="Shi H."/>
            <person name="Pan Z."/>
            <person name="Liu X."/>
        </authorList>
    </citation>
    <scope>NUCLEOTIDE SEQUENCE [LARGE SCALE GENOMIC DNA]</scope>
    <source>
        <strain evidence="2 3">LMG 18435</strain>
    </source>
</reference>
<dbReference type="Proteomes" id="UP000051888">
    <property type="component" value="Unassembled WGS sequence"/>
</dbReference>
<feature type="transmembrane region" description="Helical" evidence="1">
    <location>
        <begin position="15"/>
        <end position="37"/>
    </location>
</feature>
<dbReference type="PATRIC" id="fig|157838.3.peg.3142"/>
<keyword evidence="1" id="KW-0812">Transmembrane</keyword>
<accession>A0A0Q3TKK9</accession>
<evidence type="ECO:0000256" key="1">
    <source>
        <dbReference type="SAM" id="Phobius"/>
    </source>
</evidence>
<organism evidence="2 3">
    <name type="scientific">Heyndrickxia shackletonii</name>
    <dbReference type="NCBI Taxonomy" id="157838"/>
    <lineage>
        <taxon>Bacteria</taxon>
        <taxon>Bacillati</taxon>
        <taxon>Bacillota</taxon>
        <taxon>Bacilli</taxon>
        <taxon>Bacillales</taxon>
        <taxon>Bacillaceae</taxon>
        <taxon>Heyndrickxia</taxon>
    </lineage>
</organism>
<keyword evidence="1" id="KW-1133">Transmembrane helix</keyword>
<dbReference type="RefSeq" id="WP_055740295.1">
    <property type="nucleotide sequence ID" value="NZ_JAAIWL010000051.1"/>
</dbReference>
<evidence type="ECO:0000313" key="3">
    <source>
        <dbReference type="Proteomes" id="UP000051888"/>
    </source>
</evidence>